<keyword evidence="1" id="KW-0812">Transmembrane</keyword>
<dbReference type="Proteomes" id="UP001310022">
    <property type="component" value="Unassembled WGS sequence"/>
</dbReference>
<organism evidence="2 3">
    <name type="scientific">Persicobacter diffluens</name>
    <dbReference type="NCBI Taxonomy" id="981"/>
    <lineage>
        <taxon>Bacteria</taxon>
        <taxon>Pseudomonadati</taxon>
        <taxon>Bacteroidota</taxon>
        <taxon>Cytophagia</taxon>
        <taxon>Cytophagales</taxon>
        <taxon>Persicobacteraceae</taxon>
        <taxon>Persicobacter</taxon>
    </lineage>
</organism>
<feature type="transmembrane region" description="Helical" evidence="1">
    <location>
        <begin position="18"/>
        <end position="38"/>
    </location>
</feature>
<protein>
    <submittedName>
        <fullName evidence="2">Uncharacterized protein</fullName>
    </submittedName>
</protein>
<gene>
    <name evidence="2" type="ORF">PEDI_12030</name>
</gene>
<accession>A0AAN4VVD4</accession>
<keyword evidence="1" id="KW-0472">Membrane</keyword>
<keyword evidence="3" id="KW-1185">Reference proteome</keyword>
<evidence type="ECO:0000313" key="2">
    <source>
        <dbReference type="EMBL" id="GJM60651.1"/>
    </source>
</evidence>
<comment type="caution">
    <text evidence="2">The sequence shown here is derived from an EMBL/GenBank/DDBJ whole genome shotgun (WGS) entry which is preliminary data.</text>
</comment>
<evidence type="ECO:0000313" key="3">
    <source>
        <dbReference type="Proteomes" id="UP001310022"/>
    </source>
</evidence>
<sequence length="148" mass="17359">MRDELIQLLDRKDRQLRWVILLVGLFGILLLVGVFFSLNMAEIKAPALRLAFWLGMLFLAGNFVWAWWELGDQKLYKSLTDHENIKQVAYHLARKGERSWHSVFYINIVLPDGSQHEFFTNMKNGQRILKLIQGRYPDTSLLELDQVV</sequence>
<reference evidence="2 3" key="1">
    <citation type="submission" date="2021-12" db="EMBL/GenBank/DDBJ databases">
        <title>Genome sequencing of bacteria with rrn-lacking chromosome and rrn-plasmid.</title>
        <authorList>
            <person name="Anda M."/>
            <person name="Iwasaki W."/>
        </authorList>
    </citation>
    <scope>NUCLEOTIDE SEQUENCE [LARGE SCALE GENOMIC DNA]</scope>
    <source>
        <strain evidence="2 3">NBRC 15940</strain>
    </source>
</reference>
<feature type="transmembrane region" description="Helical" evidence="1">
    <location>
        <begin position="50"/>
        <end position="68"/>
    </location>
</feature>
<dbReference type="EMBL" id="BQKE01000001">
    <property type="protein sequence ID" value="GJM60651.1"/>
    <property type="molecule type" value="Genomic_DNA"/>
</dbReference>
<keyword evidence="1" id="KW-1133">Transmembrane helix</keyword>
<proteinExistence type="predicted"/>
<dbReference type="RefSeq" id="WP_338236358.1">
    <property type="nucleotide sequence ID" value="NZ_BQKE01000001.1"/>
</dbReference>
<evidence type="ECO:0000256" key="1">
    <source>
        <dbReference type="SAM" id="Phobius"/>
    </source>
</evidence>
<name>A0AAN4VVD4_9BACT</name>
<dbReference type="AlphaFoldDB" id="A0AAN4VVD4"/>